<proteinExistence type="predicted"/>
<dbReference type="Pfam" id="PF01425">
    <property type="entry name" value="Amidase"/>
    <property type="match status" value="1"/>
</dbReference>
<name>A0A2B7XIU6_9EURO</name>
<dbReference type="InterPro" id="IPR036928">
    <property type="entry name" value="AS_sf"/>
</dbReference>
<feature type="domain" description="Amidase" evidence="1">
    <location>
        <begin position="49"/>
        <end position="217"/>
    </location>
</feature>
<dbReference type="PANTHER" id="PTHR46310">
    <property type="entry name" value="AMIDASE 1"/>
    <property type="match status" value="1"/>
</dbReference>
<evidence type="ECO:0000313" key="2">
    <source>
        <dbReference type="EMBL" id="PGH08850.1"/>
    </source>
</evidence>
<accession>A0A2B7XIU6</accession>
<evidence type="ECO:0000313" key="3">
    <source>
        <dbReference type="Proteomes" id="UP000223968"/>
    </source>
</evidence>
<dbReference type="AlphaFoldDB" id="A0A2B7XIU6"/>
<dbReference type="PANTHER" id="PTHR46310:SF7">
    <property type="entry name" value="AMIDASE 1"/>
    <property type="match status" value="1"/>
</dbReference>
<gene>
    <name evidence="2" type="ORF">AJ79_05854</name>
</gene>
<dbReference type="OrthoDB" id="5423360at2759"/>
<keyword evidence="3" id="KW-1185">Reference proteome</keyword>
<dbReference type="Proteomes" id="UP000223968">
    <property type="component" value="Unassembled WGS sequence"/>
</dbReference>
<dbReference type="Gene3D" id="3.90.1300.10">
    <property type="entry name" value="Amidase signature (AS) domain"/>
    <property type="match status" value="1"/>
</dbReference>
<dbReference type="EMBL" id="PDNB01000097">
    <property type="protein sequence ID" value="PGH08850.1"/>
    <property type="molecule type" value="Genomic_DNA"/>
</dbReference>
<reference evidence="2 3" key="1">
    <citation type="submission" date="2017-10" db="EMBL/GenBank/DDBJ databases">
        <title>Comparative genomics in systemic dimorphic fungi from Ajellomycetaceae.</title>
        <authorList>
            <person name="Munoz J.F."/>
            <person name="Mcewen J.G."/>
            <person name="Clay O.K."/>
            <person name="Cuomo C.A."/>
        </authorList>
    </citation>
    <scope>NUCLEOTIDE SEQUENCE [LARGE SCALE GENOMIC DNA]</scope>
    <source>
        <strain evidence="2 3">UAMH5409</strain>
    </source>
</reference>
<dbReference type="InterPro" id="IPR023631">
    <property type="entry name" value="Amidase_dom"/>
</dbReference>
<protein>
    <recommendedName>
        <fullName evidence="1">Amidase domain-containing protein</fullName>
    </recommendedName>
</protein>
<dbReference type="STRING" id="1447875.A0A2B7XIU6"/>
<comment type="caution">
    <text evidence="2">The sequence shown here is derived from an EMBL/GenBank/DDBJ whole genome shotgun (WGS) entry which is preliminary data.</text>
</comment>
<organism evidence="2 3">
    <name type="scientific">Helicocarpus griseus UAMH5409</name>
    <dbReference type="NCBI Taxonomy" id="1447875"/>
    <lineage>
        <taxon>Eukaryota</taxon>
        <taxon>Fungi</taxon>
        <taxon>Dikarya</taxon>
        <taxon>Ascomycota</taxon>
        <taxon>Pezizomycotina</taxon>
        <taxon>Eurotiomycetes</taxon>
        <taxon>Eurotiomycetidae</taxon>
        <taxon>Onygenales</taxon>
        <taxon>Ajellomycetaceae</taxon>
        <taxon>Helicocarpus</taxon>
    </lineage>
</organism>
<dbReference type="SUPFAM" id="SSF75304">
    <property type="entry name" value="Amidase signature (AS) enzymes"/>
    <property type="match status" value="1"/>
</dbReference>
<sequence length="418" mass="47011">MSGNWSMTPMGHDDHIWTASTSDCLHLKSDDGQFLTVALPSRIKTQAISDLPIAGWRVLVKDNIHLQGAKSSLGNKAFYETYPPQPETAECIKRLIGRGVVILGKTKMSSFGNWEEPIKYTDYQAPWNPRGDRYQSPGASSSGSAAAVASYDWLDIAIGTGTWGSVTRPSLWCRCFGLRVRIGTVSTKGVEPCISAWDIPGLLGRDLGKCREFASAWLLEEALVKSPEPFSVLWKTDFWKIVDHDQCKLAQQFIKDIELYLGLKQSEISFEEAWSESPPFGAAGLLLPDYINPQAMTALAYDAYHNRDDFRERYWNKFHANPYTTRPNQEVWTVGKMISKEDLDEAFERVGVYQRWFRNTILTEESTNALIVLPLENVVPRYRDELPMFKRPSQDGISALSLGPVMKSPVLAVPSKHP</sequence>
<evidence type="ECO:0000259" key="1">
    <source>
        <dbReference type="Pfam" id="PF01425"/>
    </source>
</evidence>